<comment type="caution">
    <text evidence="1">The sequence shown here is derived from an EMBL/GenBank/DDBJ whole genome shotgun (WGS) entry which is preliminary data.</text>
</comment>
<protein>
    <submittedName>
        <fullName evidence="1">Uncharacterized protein</fullName>
    </submittedName>
</protein>
<accession>A0AAW0PL50</accession>
<sequence length="71" mass="7622">MKTGCQITTVYEALQGSVHQATSSMNLQCGATIFSGGFSCRAGRVMNATRKRQMSAEPQTCFCRAPQTLAT</sequence>
<evidence type="ECO:0000313" key="2">
    <source>
        <dbReference type="Proteomes" id="UP001460270"/>
    </source>
</evidence>
<dbReference type="AlphaFoldDB" id="A0AAW0PL50"/>
<evidence type="ECO:0000313" key="1">
    <source>
        <dbReference type="EMBL" id="KAK7930250.1"/>
    </source>
</evidence>
<organism evidence="1 2">
    <name type="scientific">Mugilogobius chulae</name>
    <name type="common">yellowstripe goby</name>
    <dbReference type="NCBI Taxonomy" id="88201"/>
    <lineage>
        <taxon>Eukaryota</taxon>
        <taxon>Metazoa</taxon>
        <taxon>Chordata</taxon>
        <taxon>Craniata</taxon>
        <taxon>Vertebrata</taxon>
        <taxon>Euteleostomi</taxon>
        <taxon>Actinopterygii</taxon>
        <taxon>Neopterygii</taxon>
        <taxon>Teleostei</taxon>
        <taxon>Neoteleostei</taxon>
        <taxon>Acanthomorphata</taxon>
        <taxon>Gobiaria</taxon>
        <taxon>Gobiiformes</taxon>
        <taxon>Gobioidei</taxon>
        <taxon>Gobiidae</taxon>
        <taxon>Gobionellinae</taxon>
        <taxon>Mugilogobius</taxon>
    </lineage>
</organism>
<dbReference type="EMBL" id="JBBPFD010000004">
    <property type="protein sequence ID" value="KAK7930250.1"/>
    <property type="molecule type" value="Genomic_DNA"/>
</dbReference>
<dbReference type="Proteomes" id="UP001460270">
    <property type="component" value="Unassembled WGS sequence"/>
</dbReference>
<reference evidence="2" key="1">
    <citation type="submission" date="2024-04" db="EMBL/GenBank/DDBJ databases">
        <title>Salinicola lusitanus LLJ914,a marine bacterium isolated from the Okinawa Trough.</title>
        <authorList>
            <person name="Li J."/>
        </authorList>
    </citation>
    <scope>NUCLEOTIDE SEQUENCE [LARGE SCALE GENOMIC DNA]</scope>
</reference>
<name>A0AAW0PL50_9GOBI</name>
<proteinExistence type="predicted"/>
<gene>
    <name evidence="1" type="ORF">WMY93_006645</name>
</gene>
<keyword evidence="2" id="KW-1185">Reference proteome</keyword>